<evidence type="ECO:0000256" key="1">
    <source>
        <dbReference type="SAM" id="SignalP"/>
    </source>
</evidence>
<comment type="caution">
    <text evidence="2">The sequence shown here is derived from an EMBL/GenBank/DDBJ whole genome shotgun (WGS) entry which is preliminary data.</text>
</comment>
<feature type="chain" id="PRO_5046504376" evidence="1">
    <location>
        <begin position="31"/>
        <end position="119"/>
    </location>
</feature>
<dbReference type="RefSeq" id="WP_219749101.1">
    <property type="nucleotide sequence ID" value="NZ_JAHXZN010000004.1"/>
</dbReference>
<name>A0ABS7BQ33_9SPHN</name>
<evidence type="ECO:0000313" key="3">
    <source>
        <dbReference type="Proteomes" id="UP000759103"/>
    </source>
</evidence>
<accession>A0ABS7BQ33</accession>
<protein>
    <submittedName>
        <fullName evidence="2">Uncharacterized protein</fullName>
    </submittedName>
</protein>
<organism evidence="2 3">
    <name type="scientific">Sphingomonas citri</name>
    <dbReference type="NCBI Taxonomy" id="2862499"/>
    <lineage>
        <taxon>Bacteria</taxon>
        <taxon>Pseudomonadati</taxon>
        <taxon>Pseudomonadota</taxon>
        <taxon>Alphaproteobacteria</taxon>
        <taxon>Sphingomonadales</taxon>
        <taxon>Sphingomonadaceae</taxon>
        <taxon>Sphingomonas</taxon>
    </lineage>
</organism>
<dbReference type="Proteomes" id="UP000759103">
    <property type="component" value="Unassembled WGS sequence"/>
</dbReference>
<feature type="signal peptide" evidence="1">
    <location>
        <begin position="1"/>
        <end position="30"/>
    </location>
</feature>
<gene>
    <name evidence="2" type="ORF">KZ820_13325</name>
</gene>
<reference evidence="2 3" key="1">
    <citation type="submission" date="2021-07" db="EMBL/GenBank/DDBJ databases">
        <title>Sphingomonas sp.</title>
        <authorList>
            <person name="Feng G."/>
            <person name="Li J."/>
            <person name="Pan M."/>
        </authorList>
    </citation>
    <scope>NUCLEOTIDE SEQUENCE [LARGE SCALE GENOMIC DNA]</scope>
    <source>
        <strain evidence="2 3">RRHST34</strain>
    </source>
</reference>
<keyword evidence="3" id="KW-1185">Reference proteome</keyword>
<proteinExistence type="predicted"/>
<evidence type="ECO:0000313" key="2">
    <source>
        <dbReference type="EMBL" id="MBW6531719.1"/>
    </source>
</evidence>
<dbReference type="EMBL" id="JAHXZN010000004">
    <property type="protein sequence ID" value="MBW6531719.1"/>
    <property type="molecule type" value="Genomic_DNA"/>
</dbReference>
<sequence length="119" mass="13019">MKIRGREMMSRIVDAMSLTLATLAPAPALASSVTGKILHLYTRDTDGLQMVEVEGRGARPACATQTYMLIRDEKSESGKAQFAMLMAAFLADSQVIVFGSDTCTRWPDGEDITIVKYAR</sequence>
<keyword evidence="1" id="KW-0732">Signal</keyword>